<dbReference type="STRING" id="592050.SAMN05421875_11078"/>
<evidence type="ECO:0000313" key="2">
    <source>
        <dbReference type="EMBL" id="SEA35275.1"/>
    </source>
</evidence>
<feature type="compositionally biased region" description="Polar residues" evidence="1">
    <location>
        <begin position="1"/>
        <end position="11"/>
    </location>
</feature>
<dbReference type="AlphaFoldDB" id="A0A1H4AH67"/>
<accession>A0A1H4AH67</accession>
<dbReference type="EMBL" id="FNQJ01000010">
    <property type="protein sequence ID" value="SEA35275.1"/>
    <property type="molecule type" value="Genomic_DNA"/>
</dbReference>
<gene>
    <name evidence="2" type="ORF">SAMN05421875_11078</name>
</gene>
<evidence type="ECO:0000256" key="1">
    <source>
        <dbReference type="SAM" id="MobiDB-lite"/>
    </source>
</evidence>
<organism evidence="2 3">
    <name type="scientific">Acidovorax soli</name>
    <dbReference type="NCBI Taxonomy" id="592050"/>
    <lineage>
        <taxon>Bacteria</taxon>
        <taxon>Pseudomonadati</taxon>
        <taxon>Pseudomonadota</taxon>
        <taxon>Betaproteobacteria</taxon>
        <taxon>Burkholderiales</taxon>
        <taxon>Comamonadaceae</taxon>
        <taxon>Acidovorax</taxon>
    </lineage>
</organism>
<feature type="region of interest" description="Disordered" evidence="1">
    <location>
        <begin position="1"/>
        <end position="22"/>
    </location>
</feature>
<dbReference type="RefSeq" id="WP_159433780.1">
    <property type="nucleotide sequence ID" value="NZ_CAXIQW010000047.1"/>
</dbReference>
<dbReference type="Proteomes" id="UP000199002">
    <property type="component" value="Unassembled WGS sequence"/>
</dbReference>
<reference evidence="3" key="1">
    <citation type="submission" date="2016-10" db="EMBL/GenBank/DDBJ databases">
        <authorList>
            <person name="Varghese N."/>
            <person name="Submissions S."/>
        </authorList>
    </citation>
    <scope>NUCLEOTIDE SEQUENCE [LARGE SCALE GENOMIC DNA]</scope>
    <source>
        <strain evidence="3">DSM 25157</strain>
    </source>
</reference>
<proteinExistence type="predicted"/>
<dbReference type="GeneID" id="43574742"/>
<keyword evidence="3" id="KW-1185">Reference proteome</keyword>
<name>A0A1H4AH67_9BURK</name>
<protein>
    <submittedName>
        <fullName evidence="2">Uncharacterized protein</fullName>
    </submittedName>
</protein>
<sequence length="202" mass="21857">MKTPETPSTPSGAAPGKDAHGVSRRQMVRAGLSAAPVVMALKSNTVLAGATGGGQGRGVTTSAFASLQANQGRVSNARYKTDCEVRTPAEWQVRQSELKTRKFQECGFAANPEGRYGRRVTLGDVLGYEGHDRDTVLARYVVAAYLTALEFHDDRDVLALSTAQCNAIWNGRGNWSPFAGAQWDYAQTTAYFETIYGARRYG</sequence>
<evidence type="ECO:0000313" key="3">
    <source>
        <dbReference type="Proteomes" id="UP000199002"/>
    </source>
</evidence>